<evidence type="ECO:0000313" key="2">
    <source>
        <dbReference type="Proteomes" id="UP000669179"/>
    </source>
</evidence>
<evidence type="ECO:0000313" key="1">
    <source>
        <dbReference type="EMBL" id="MBO2455596.1"/>
    </source>
</evidence>
<organism evidence="1 2">
    <name type="scientific">Actinomadura barringtoniae</name>
    <dbReference type="NCBI Taxonomy" id="1427535"/>
    <lineage>
        <taxon>Bacteria</taxon>
        <taxon>Bacillati</taxon>
        <taxon>Actinomycetota</taxon>
        <taxon>Actinomycetes</taxon>
        <taxon>Streptosporangiales</taxon>
        <taxon>Thermomonosporaceae</taxon>
        <taxon>Actinomadura</taxon>
    </lineage>
</organism>
<comment type="caution">
    <text evidence="1">The sequence shown here is derived from an EMBL/GenBank/DDBJ whole genome shotgun (WGS) entry which is preliminary data.</text>
</comment>
<gene>
    <name evidence="1" type="ORF">J4573_51575</name>
</gene>
<name>A0A939PVJ3_9ACTN</name>
<dbReference type="RefSeq" id="WP_208263822.1">
    <property type="nucleotide sequence ID" value="NZ_JAGEOJ010000039.1"/>
</dbReference>
<reference evidence="1" key="1">
    <citation type="submission" date="2021-03" db="EMBL/GenBank/DDBJ databases">
        <authorList>
            <person name="Kanchanasin P."/>
            <person name="Saeng-In P."/>
            <person name="Phongsopitanun W."/>
            <person name="Yuki M."/>
            <person name="Kudo T."/>
            <person name="Ohkuma M."/>
            <person name="Tanasupawat S."/>
        </authorList>
    </citation>
    <scope>NUCLEOTIDE SEQUENCE</scope>
    <source>
        <strain evidence="1">GKU 128</strain>
    </source>
</reference>
<sequence>MRSMLIVQRATHLDSLVARLTEPRVRRIIEPMITGGLVPRDDVFNDGVTYVRDLGLIARTSPIQIANPIYQETVVRALAEDLELDIPAEPHAFLLPDGRLDIPRLLNEFTAWWKANGEIIDTDRTYHEAACHLIFMAFLQRVVNGGGHIDREYALGRKRLDLTIRKRYTDDAGKPAIQWSAFELKVRTDDSGDQIKPELDQLDAYLDRLCLDTGTLVVFDRRGDAPPITARTDIDTAISPAGRTITLIHA</sequence>
<dbReference type="Proteomes" id="UP000669179">
    <property type="component" value="Unassembled WGS sequence"/>
</dbReference>
<proteinExistence type="predicted"/>
<protein>
    <submittedName>
        <fullName evidence="1">Uncharacterized protein</fullName>
    </submittedName>
</protein>
<dbReference type="EMBL" id="JAGEOJ010000039">
    <property type="protein sequence ID" value="MBO2455596.1"/>
    <property type="molecule type" value="Genomic_DNA"/>
</dbReference>
<accession>A0A939PVJ3</accession>
<dbReference type="AlphaFoldDB" id="A0A939PVJ3"/>
<keyword evidence="2" id="KW-1185">Reference proteome</keyword>